<reference evidence="4 5" key="1">
    <citation type="journal article" date="2019" name="Nat. Ecol. Evol.">
        <title>Megaphylogeny resolves global patterns of mushroom evolution.</title>
        <authorList>
            <person name="Varga T."/>
            <person name="Krizsan K."/>
            <person name="Foldi C."/>
            <person name="Dima B."/>
            <person name="Sanchez-Garcia M."/>
            <person name="Sanchez-Ramirez S."/>
            <person name="Szollosi G.J."/>
            <person name="Szarkandi J.G."/>
            <person name="Papp V."/>
            <person name="Albert L."/>
            <person name="Andreopoulos W."/>
            <person name="Angelini C."/>
            <person name="Antonin V."/>
            <person name="Barry K.W."/>
            <person name="Bougher N.L."/>
            <person name="Buchanan P."/>
            <person name="Buyck B."/>
            <person name="Bense V."/>
            <person name="Catcheside P."/>
            <person name="Chovatia M."/>
            <person name="Cooper J."/>
            <person name="Damon W."/>
            <person name="Desjardin D."/>
            <person name="Finy P."/>
            <person name="Geml J."/>
            <person name="Haridas S."/>
            <person name="Hughes K."/>
            <person name="Justo A."/>
            <person name="Karasinski D."/>
            <person name="Kautmanova I."/>
            <person name="Kiss B."/>
            <person name="Kocsube S."/>
            <person name="Kotiranta H."/>
            <person name="LaButti K.M."/>
            <person name="Lechner B.E."/>
            <person name="Liimatainen K."/>
            <person name="Lipzen A."/>
            <person name="Lukacs Z."/>
            <person name="Mihaltcheva S."/>
            <person name="Morgado L.N."/>
            <person name="Niskanen T."/>
            <person name="Noordeloos M.E."/>
            <person name="Ohm R.A."/>
            <person name="Ortiz-Santana B."/>
            <person name="Ovrebo C."/>
            <person name="Racz N."/>
            <person name="Riley R."/>
            <person name="Savchenko A."/>
            <person name="Shiryaev A."/>
            <person name="Soop K."/>
            <person name="Spirin V."/>
            <person name="Szebenyi C."/>
            <person name="Tomsovsky M."/>
            <person name="Tulloss R.E."/>
            <person name="Uehling J."/>
            <person name="Grigoriev I.V."/>
            <person name="Vagvolgyi C."/>
            <person name="Papp T."/>
            <person name="Martin F.M."/>
            <person name="Miettinen O."/>
            <person name="Hibbett D.S."/>
            <person name="Nagy L.G."/>
        </authorList>
    </citation>
    <scope>NUCLEOTIDE SEQUENCE [LARGE SCALE GENOMIC DNA]</scope>
    <source>
        <strain evidence="4 5">CBS 166.37</strain>
    </source>
</reference>
<feature type="signal peptide" evidence="3">
    <location>
        <begin position="1"/>
        <end position="22"/>
    </location>
</feature>
<protein>
    <recommendedName>
        <fullName evidence="6">Mid2 domain-containing protein</fullName>
    </recommendedName>
</protein>
<keyword evidence="2" id="KW-0472">Membrane</keyword>
<gene>
    <name evidence="4" type="ORF">BDQ12DRAFT_27534</name>
</gene>
<feature type="region of interest" description="Disordered" evidence="1">
    <location>
        <begin position="215"/>
        <end position="265"/>
    </location>
</feature>
<accession>A0A5C3MHH7</accession>
<dbReference type="EMBL" id="ML213590">
    <property type="protein sequence ID" value="TFK44630.1"/>
    <property type="molecule type" value="Genomic_DNA"/>
</dbReference>
<sequence>MSWNHRQTILLGLCALISSTTARWVDRQVHVNSPSQPAPTQTVPAVIVNGLSYVTPHPTPTNPLEDVFPETITRSGSVFVSYATITLYPVSATPDEDMHPPSASPDTTTASHSTNKGAIAGGIIGGLAVLVAAIAAFICLRRRSPRRWRDAPSRRWADLDRKAVVANAPTPVERVQNPFEQYEVKSNLTSNQSSAIPAIKPIAPLFIREKHQQPTLDPFADPEASPLRDHHRRSSSTFIGSHRQVDNIEMEVNPSSPKHEQGNVV</sequence>
<keyword evidence="5" id="KW-1185">Reference proteome</keyword>
<evidence type="ECO:0000256" key="3">
    <source>
        <dbReference type="SAM" id="SignalP"/>
    </source>
</evidence>
<feature type="chain" id="PRO_5022713175" description="Mid2 domain-containing protein" evidence="3">
    <location>
        <begin position="23"/>
        <end position="265"/>
    </location>
</feature>
<evidence type="ECO:0000313" key="5">
    <source>
        <dbReference type="Proteomes" id="UP000308652"/>
    </source>
</evidence>
<organism evidence="4 5">
    <name type="scientific">Crucibulum laeve</name>
    <dbReference type="NCBI Taxonomy" id="68775"/>
    <lineage>
        <taxon>Eukaryota</taxon>
        <taxon>Fungi</taxon>
        <taxon>Dikarya</taxon>
        <taxon>Basidiomycota</taxon>
        <taxon>Agaricomycotina</taxon>
        <taxon>Agaricomycetes</taxon>
        <taxon>Agaricomycetidae</taxon>
        <taxon>Agaricales</taxon>
        <taxon>Agaricineae</taxon>
        <taxon>Nidulariaceae</taxon>
        <taxon>Crucibulum</taxon>
    </lineage>
</organism>
<keyword evidence="3" id="KW-0732">Signal</keyword>
<feature type="compositionally biased region" description="Polar residues" evidence="1">
    <location>
        <begin position="104"/>
        <end position="113"/>
    </location>
</feature>
<dbReference type="Proteomes" id="UP000308652">
    <property type="component" value="Unassembled WGS sequence"/>
</dbReference>
<name>A0A5C3MHH7_9AGAR</name>
<evidence type="ECO:0008006" key="6">
    <source>
        <dbReference type="Google" id="ProtNLM"/>
    </source>
</evidence>
<evidence type="ECO:0000313" key="4">
    <source>
        <dbReference type="EMBL" id="TFK44630.1"/>
    </source>
</evidence>
<dbReference type="AlphaFoldDB" id="A0A5C3MHH7"/>
<evidence type="ECO:0000256" key="1">
    <source>
        <dbReference type="SAM" id="MobiDB-lite"/>
    </source>
</evidence>
<keyword evidence="2" id="KW-1133">Transmembrane helix</keyword>
<keyword evidence="2" id="KW-0812">Transmembrane</keyword>
<evidence type="ECO:0000256" key="2">
    <source>
        <dbReference type="SAM" id="Phobius"/>
    </source>
</evidence>
<proteinExistence type="predicted"/>
<feature type="region of interest" description="Disordered" evidence="1">
    <location>
        <begin position="93"/>
        <end position="113"/>
    </location>
</feature>
<feature type="transmembrane region" description="Helical" evidence="2">
    <location>
        <begin position="118"/>
        <end position="140"/>
    </location>
</feature>